<evidence type="ECO:0000259" key="6">
    <source>
        <dbReference type="PROSITE" id="PS50893"/>
    </source>
</evidence>
<feature type="domain" description="ABC transporter" evidence="6">
    <location>
        <begin position="4"/>
        <end position="184"/>
    </location>
</feature>
<evidence type="ECO:0000313" key="7">
    <source>
        <dbReference type="EMBL" id="PMS23062.1"/>
    </source>
</evidence>
<keyword evidence="2" id="KW-0997">Cell inner membrane</keyword>
<keyword evidence="2" id="KW-0472">Membrane</keyword>
<dbReference type="InterPro" id="IPR003593">
    <property type="entry name" value="AAA+_ATPase"/>
</dbReference>
<dbReference type="CDD" id="cd03221">
    <property type="entry name" value="ABCF_EF-3"/>
    <property type="match status" value="2"/>
</dbReference>
<dbReference type="InterPro" id="IPR050611">
    <property type="entry name" value="ABCF"/>
</dbReference>
<dbReference type="OrthoDB" id="9762051at2"/>
<name>A0A2N7W0Z3_9BURK</name>
<keyword evidence="4" id="KW-0547">Nucleotide-binding</keyword>
<evidence type="ECO:0000256" key="3">
    <source>
        <dbReference type="ARBA" id="ARBA00022737"/>
    </source>
</evidence>
<sequence length="481" mass="53149">MHLIELKGVDLTFPHKVCFRQFSTVVQWGQRIAIVGENGAGKSSLLRMLLGELQPSEGSVAIAPDSKIGYVAQIQDEEGGLSGGQRVNRALSRAIADAPDLLLLDEPTNHLDAGNRRSLSRMLQNYYGTIVMVTHDHELMNQTCDLLWHIGHEHVDVFEGRYADYLAEQELKRGALEKQMAAIKRAKLDSHDALMQEQERAAHARQRGIKSIQDRKWATVKSPTKLGRGNTTAGRKQSEIREEQRELAEQLASLRPPEIITPRFHLDGGARSRQSVLQIGDGAVGYDGEPLLSGIHLTMMHGDRVALVGRNGSGKSTLARAILGDERLRLHGDWITPAKDKMGYVDQHYDNLDPNATVLETLARVVPEWSMADLRTHLASFLFRQTASVEAPTSTLSGGEKARLSLACIAADPPHLLILDELTNNLDTTMRGHMIEVLAAYPGAMLLISHDEAFLDAVGRVERYECEPVQDQALLRTRAGS</sequence>
<dbReference type="InterPro" id="IPR003439">
    <property type="entry name" value="ABC_transporter-like_ATP-bd"/>
</dbReference>
<dbReference type="GO" id="GO:0016887">
    <property type="term" value="F:ATP hydrolysis activity"/>
    <property type="evidence" value="ECO:0007669"/>
    <property type="project" value="InterPro"/>
</dbReference>
<dbReference type="SUPFAM" id="SSF52540">
    <property type="entry name" value="P-loop containing nucleoside triphosphate hydrolases"/>
    <property type="match status" value="2"/>
</dbReference>
<dbReference type="GO" id="GO:0005524">
    <property type="term" value="F:ATP binding"/>
    <property type="evidence" value="ECO:0007669"/>
    <property type="project" value="UniProtKB-KW"/>
</dbReference>
<evidence type="ECO:0000256" key="2">
    <source>
        <dbReference type="ARBA" id="ARBA00022519"/>
    </source>
</evidence>
<evidence type="ECO:0000256" key="5">
    <source>
        <dbReference type="ARBA" id="ARBA00022840"/>
    </source>
</evidence>
<keyword evidence="8" id="KW-1185">Reference proteome</keyword>
<dbReference type="PANTHER" id="PTHR19211:SF14">
    <property type="entry name" value="ATP-BINDING CASSETTE SUB-FAMILY F MEMBER 1"/>
    <property type="match status" value="1"/>
</dbReference>
<evidence type="ECO:0000256" key="4">
    <source>
        <dbReference type="ARBA" id="ARBA00022741"/>
    </source>
</evidence>
<dbReference type="RefSeq" id="WP_102643752.1">
    <property type="nucleotide sequence ID" value="NZ_PNYA01000002.1"/>
</dbReference>
<dbReference type="PROSITE" id="PS00211">
    <property type="entry name" value="ABC_TRANSPORTER_1"/>
    <property type="match status" value="1"/>
</dbReference>
<dbReference type="AlphaFoldDB" id="A0A2N7W0Z3"/>
<dbReference type="Gene3D" id="3.40.50.300">
    <property type="entry name" value="P-loop containing nucleotide triphosphate hydrolases"/>
    <property type="match status" value="3"/>
</dbReference>
<dbReference type="EMBL" id="PNYA01000002">
    <property type="protein sequence ID" value="PMS23062.1"/>
    <property type="molecule type" value="Genomic_DNA"/>
</dbReference>
<dbReference type="InterPro" id="IPR017871">
    <property type="entry name" value="ABC_transporter-like_CS"/>
</dbReference>
<evidence type="ECO:0000313" key="8">
    <source>
        <dbReference type="Proteomes" id="UP000235616"/>
    </source>
</evidence>
<dbReference type="SMART" id="SM00382">
    <property type="entry name" value="AAA"/>
    <property type="match status" value="2"/>
</dbReference>
<evidence type="ECO:0000256" key="1">
    <source>
        <dbReference type="ARBA" id="ARBA00022475"/>
    </source>
</evidence>
<dbReference type="Proteomes" id="UP000235616">
    <property type="component" value="Unassembled WGS sequence"/>
</dbReference>
<comment type="caution">
    <text evidence="7">The sequence shown here is derived from an EMBL/GenBank/DDBJ whole genome shotgun (WGS) entry which is preliminary data.</text>
</comment>
<gene>
    <name evidence="7" type="ORF">C0Z18_02245</name>
</gene>
<keyword evidence="3" id="KW-0677">Repeat</keyword>
<reference evidence="7 8" key="1">
    <citation type="submission" date="2018-01" db="EMBL/GenBank/DDBJ databases">
        <title>Whole genome analyses suggest that Burkholderia sensu lato contains two further novel genera in the rhizoxinica-symbiotica group Mycetohabitans gen. nov., and Trinickia gen. nov.: implications for the evolution of diazotrophy and nodulation in the Burkholderiaceae.</title>
        <authorList>
            <person name="Estrada-de los Santos P."/>
            <person name="Palmer M."/>
            <person name="Chavez-Ramirez B."/>
            <person name="Beukes C."/>
            <person name="Steenkamp E.T."/>
            <person name="Hirsch A.M."/>
            <person name="Manyaka P."/>
            <person name="Maluk M."/>
            <person name="Lafos M."/>
            <person name="Crook M."/>
            <person name="Gross E."/>
            <person name="Simon M.F."/>
            <person name="Bueno dos Reis Junior F."/>
            <person name="Poole P.S."/>
            <person name="Venter S.N."/>
            <person name="James E.K."/>
        </authorList>
    </citation>
    <scope>NUCLEOTIDE SEQUENCE [LARGE SCALE GENOMIC DNA]</scope>
    <source>
        <strain evidence="7 8">GIMN1.004</strain>
    </source>
</reference>
<accession>A0A2N7W0Z3</accession>
<feature type="domain" description="ABC transporter" evidence="6">
    <location>
        <begin position="277"/>
        <end position="477"/>
    </location>
</feature>
<dbReference type="InterPro" id="IPR027417">
    <property type="entry name" value="P-loop_NTPase"/>
</dbReference>
<dbReference type="PROSITE" id="PS50893">
    <property type="entry name" value="ABC_TRANSPORTER_2"/>
    <property type="match status" value="2"/>
</dbReference>
<proteinExistence type="predicted"/>
<organism evidence="7 8">
    <name type="scientific">Trinickia dabaoshanensis</name>
    <dbReference type="NCBI Taxonomy" id="564714"/>
    <lineage>
        <taxon>Bacteria</taxon>
        <taxon>Pseudomonadati</taxon>
        <taxon>Pseudomonadota</taxon>
        <taxon>Betaproteobacteria</taxon>
        <taxon>Burkholderiales</taxon>
        <taxon>Burkholderiaceae</taxon>
        <taxon>Trinickia</taxon>
    </lineage>
</organism>
<dbReference type="PANTHER" id="PTHR19211">
    <property type="entry name" value="ATP-BINDING TRANSPORT PROTEIN-RELATED"/>
    <property type="match status" value="1"/>
</dbReference>
<dbReference type="Pfam" id="PF00005">
    <property type="entry name" value="ABC_tran"/>
    <property type="match status" value="3"/>
</dbReference>
<keyword evidence="1" id="KW-1003">Cell membrane</keyword>
<protein>
    <submittedName>
        <fullName evidence="7">ABC transporter ATP-binding protein</fullName>
    </submittedName>
</protein>
<keyword evidence="5 7" id="KW-0067">ATP-binding</keyword>